<accession>A0A1G6HNL3</accession>
<evidence type="ECO:0000313" key="1">
    <source>
        <dbReference type="EMBL" id="SDB95832.1"/>
    </source>
</evidence>
<name>A0A1G6HNL3_9FIRM</name>
<evidence type="ECO:0000313" key="2">
    <source>
        <dbReference type="Proteomes" id="UP000198943"/>
    </source>
</evidence>
<protein>
    <submittedName>
        <fullName evidence="1">Uncharacterized protein</fullName>
    </submittedName>
</protein>
<proteinExistence type="predicted"/>
<dbReference type="AlphaFoldDB" id="A0A1G6HNL3"/>
<keyword evidence="2" id="KW-1185">Reference proteome</keyword>
<gene>
    <name evidence="1" type="ORF">SAMN04487864_101122</name>
</gene>
<organism evidence="1 2">
    <name type="scientific">Succiniclasticum ruminis</name>
    <dbReference type="NCBI Taxonomy" id="40841"/>
    <lineage>
        <taxon>Bacteria</taxon>
        <taxon>Bacillati</taxon>
        <taxon>Bacillota</taxon>
        <taxon>Negativicutes</taxon>
        <taxon>Acidaminococcales</taxon>
        <taxon>Acidaminococcaceae</taxon>
        <taxon>Succiniclasticum</taxon>
    </lineage>
</organism>
<reference evidence="2" key="1">
    <citation type="submission" date="2016-10" db="EMBL/GenBank/DDBJ databases">
        <authorList>
            <person name="Varghese N."/>
            <person name="Submissions S."/>
        </authorList>
    </citation>
    <scope>NUCLEOTIDE SEQUENCE [LARGE SCALE GENOMIC DNA]</scope>
    <source>
        <strain evidence="2">DSM 11005</strain>
    </source>
</reference>
<dbReference type="RefSeq" id="WP_093728904.1">
    <property type="nucleotide sequence ID" value="NZ_FMYW01000001.1"/>
</dbReference>
<dbReference type="Proteomes" id="UP000198943">
    <property type="component" value="Unassembled WGS sequence"/>
</dbReference>
<sequence length="285" mass="33070">MWEDHNYANFIDTIIDHKERLDSRDRNFHDAAGMQYQNWDKTRKGKYGDIDYLVTLGYTHSQIKLFYKCFVCTGTTTLEQREIPLYLANLSVNSQELDAVAHKGQELIGELCRNSKQYQNYTVAEKLAREGLLKACLTEMDNRLASYDEDYRIANRTFLNSAEEAFSNNAKWDRREIGHYLRYSDDYKTLVRILSSMNLYRKANDELLKAGLDTSLAKEMNWNADTGIAAMDYNGHIVALKDGKCLEWECPISIESRCFTECLRYSDSLESLIQMSRSTIPAQLY</sequence>
<dbReference type="EMBL" id="FMYW01000001">
    <property type="protein sequence ID" value="SDB95832.1"/>
    <property type="molecule type" value="Genomic_DNA"/>
</dbReference>